<name>A0A662YWX7_ACIRT</name>
<dbReference type="PROSITE" id="PS01232">
    <property type="entry name" value="PNP_UDP_1"/>
    <property type="match status" value="1"/>
</dbReference>
<feature type="binding site" evidence="4">
    <location>
        <begin position="379"/>
        <end position="382"/>
    </location>
    <ligand>
        <name>phosphate</name>
        <dbReference type="ChEBI" id="CHEBI:43474"/>
    </ligand>
</feature>
<comment type="function">
    <text evidence="5">Catalyzes the reversible phosphorylytic cleavage of uridine to uracil and ribose-1-phosphate which can then be utilized as carbon and energy sources or in the rescue of pyrimidine bases for nucleotide synthesis. Shows broad substrate specificity and can also accept deoxyuridine and other analogous compounds.</text>
</comment>
<evidence type="ECO:0000313" key="10">
    <source>
        <dbReference type="Proteomes" id="UP000289886"/>
    </source>
</evidence>
<dbReference type="EMBL" id="SCEB01000190">
    <property type="protein sequence ID" value="RXN00392.1"/>
    <property type="molecule type" value="Genomic_DNA"/>
</dbReference>
<dbReference type="SUPFAM" id="SSF53167">
    <property type="entry name" value="Purine and uridine phosphorylases"/>
    <property type="match status" value="1"/>
</dbReference>
<dbReference type="GO" id="GO:0045780">
    <property type="term" value="P:positive regulation of bone resorption"/>
    <property type="evidence" value="ECO:0007669"/>
    <property type="project" value="TreeGrafter"/>
</dbReference>
<dbReference type="GO" id="GO:0009166">
    <property type="term" value="P:nucleotide catabolic process"/>
    <property type="evidence" value="ECO:0007669"/>
    <property type="project" value="InterPro"/>
</dbReference>
<feature type="transmembrane region" description="Helical" evidence="6">
    <location>
        <begin position="88"/>
        <end position="113"/>
    </location>
</feature>
<organism evidence="9 10">
    <name type="scientific">Acipenser ruthenus</name>
    <name type="common">Sterlet sturgeon</name>
    <dbReference type="NCBI Taxonomy" id="7906"/>
    <lineage>
        <taxon>Eukaryota</taxon>
        <taxon>Metazoa</taxon>
        <taxon>Chordata</taxon>
        <taxon>Craniata</taxon>
        <taxon>Vertebrata</taxon>
        <taxon>Euteleostomi</taxon>
        <taxon>Actinopterygii</taxon>
        <taxon>Chondrostei</taxon>
        <taxon>Acipenseriformes</taxon>
        <taxon>Acipenseridae</taxon>
        <taxon>Acipenser</taxon>
    </lineage>
</organism>
<dbReference type="NCBIfam" id="TIGR01719">
    <property type="entry name" value="euk_UDPppase"/>
    <property type="match status" value="1"/>
</dbReference>
<dbReference type="GO" id="GO:0044206">
    <property type="term" value="P:UMP salvage"/>
    <property type="evidence" value="ECO:0007669"/>
    <property type="project" value="UniProtKB-UniPathway"/>
</dbReference>
<evidence type="ECO:0000259" key="8">
    <source>
        <dbReference type="Pfam" id="PF09335"/>
    </source>
</evidence>
<comment type="similarity">
    <text evidence="1 5">Belongs to the PNP/UDP phosphorylase family.</text>
</comment>
<dbReference type="AlphaFoldDB" id="A0A662YWX7"/>
<dbReference type="GO" id="GO:0005783">
    <property type="term" value="C:endoplasmic reticulum"/>
    <property type="evidence" value="ECO:0007669"/>
    <property type="project" value="TreeGrafter"/>
</dbReference>
<dbReference type="PANTHER" id="PTHR46593">
    <property type="entry name" value="TRANSMEMBRANE PROTEIN 64"/>
    <property type="match status" value="1"/>
</dbReference>
<dbReference type="GO" id="GO:0009164">
    <property type="term" value="P:nucleoside catabolic process"/>
    <property type="evidence" value="ECO:0007669"/>
    <property type="project" value="UniProtKB-ARBA"/>
</dbReference>
<comment type="caution">
    <text evidence="9">The sequence shown here is derived from an EMBL/GenBank/DDBJ whole genome shotgun (WGS) entry which is preliminary data.</text>
</comment>
<feature type="binding site" evidence="4">
    <location>
        <position position="458"/>
    </location>
    <ligand>
        <name>substrate</name>
    </ligand>
</feature>
<feature type="transmembrane region" description="Helical" evidence="6">
    <location>
        <begin position="120"/>
        <end position="144"/>
    </location>
</feature>
<keyword evidence="6" id="KW-0472">Membrane</keyword>
<keyword evidence="2 5" id="KW-0328">Glycosyltransferase</keyword>
<protein>
    <recommendedName>
        <fullName evidence="5">Uridine phosphorylase</fullName>
        <ecNumber evidence="5">2.4.2.3</ecNumber>
    </recommendedName>
</protein>
<dbReference type="InterPro" id="IPR053069">
    <property type="entry name" value="TVP38/TMEM64"/>
</dbReference>
<comment type="catalytic activity">
    <reaction evidence="5">
        <text>uridine + phosphate = alpha-D-ribose 1-phosphate + uracil</text>
        <dbReference type="Rhea" id="RHEA:24388"/>
        <dbReference type="ChEBI" id="CHEBI:16704"/>
        <dbReference type="ChEBI" id="CHEBI:17568"/>
        <dbReference type="ChEBI" id="CHEBI:43474"/>
        <dbReference type="ChEBI" id="CHEBI:57720"/>
        <dbReference type="EC" id="2.4.2.3"/>
    </reaction>
</comment>
<keyword evidence="6" id="KW-1133">Transmembrane helix</keyword>
<dbReference type="Pfam" id="PF09335">
    <property type="entry name" value="VTT_dom"/>
    <property type="match status" value="1"/>
</dbReference>
<dbReference type="GO" id="GO:0045672">
    <property type="term" value="P:positive regulation of osteoclast differentiation"/>
    <property type="evidence" value="ECO:0007669"/>
    <property type="project" value="TreeGrafter"/>
</dbReference>
<keyword evidence="3 5" id="KW-0808">Transferase</keyword>
<feature type="binding site" evidence="4">
    <location>
        <position position="335"/>
    </location>
    <ligand>
        <name>phosphate</name>
        <dbReference type="ChEBI" id="CHEBI:43474"/>
    </ligand>
</feature>
<feature type="binding site" evidence="4">
    <location>
        <position position="460"/>
    </location>
    <ligand>
        <name>substrate</name>
    </ligand>
</feature>
<dbReference type="GO" id="GO:0004850">
    <property type="term" value="F:uridine phosphorylase activity"/>
    <property type="evidence" value="ECO:0007669"/>
    <property type="project" value="UniProtKB-EC"/>
</dbReference>
<dbReference type="InterPro" id="IPR000845">
    <property type="entry name" value="Nucleoside_phosphorylase_d"/>
</dbReference>
<evidence type="ECO:0000256" key="5">
    <source>
        <dbReference type="RuleBase" id="RU361131"/>
    </source>
</evidence>
<dbReference type="CDD" id="cd17763">
    <property type="entry name" value="UP_hUPP-like"/>
    <property type="match status" value="1"/>
</dbReference>
<keyword evidence="10" id="KW-1185">Reference proteome</keyword>
<accession>A0A662YWX7</accession>
<evidence type="ECO:0000313" key="9">
    <source>
        <dbReference type="EMBL" id="RXN00392.1"/>
    </source>
</evidence>
<reference evidence="9 10" key="1">
    <citation type="submission" date="2019-01" db="EMBL/GenBank/DDBJ databases">
        <title>Draft Genome and Complete Hox-Cluster Characterization of the Sterlet Sturgeon (Acipenser ruthenus).</title>
        <authorList>
            <person name="Wei Q."/>
        </authorList>
    </citation>
    <scope>NUCLEOTIDE SEQUENCE [LARGE SCALE GENOMIC DNA]</scope>
    <source>
        <strain evidence="9">WHYD16114868_AA</strain>
        <tissue evidence="9">Blood</tissue>
    </source>
</reference>
<feature type="transmembrane region" description="Helical" evidence="6">
    <location>
        <begin position="55"/>
        <end position="76"/>
    </location>
</feature>
<dbReference type="InterPro" id="IPR032816">
    <property type="entry name" value="VTT_dom"/>
</dbReference>
<dbReference type="PANTHER" id="PTHR46593:SF1">
    <property type="entry name" value="TRANSMEMBRANE PROTEIN 64"/>
    <property type="match status" value="1"/>
</dbReference>
<proteinExistence type="inferred from homology"/>
<dbReference type="InterPro" id="IPR035994">
    <property type="entry name" value="Nucleoside_phosphorylase_sf"/>
</dbReference>
<dbReference type="GO" id="GO:0051480">
    <property type="term" value="P:regulation of cytosolic calcium ion concentration"/>
    <property type="evidence" value="ECO:0007669"/>
    <property type="project" value="TreeGrafter"/>
</dbReference>
<evidence type="ECO:0000256" key="3">
    <source>
        <dbReference type="ARBA" id="ARBA00022679"/>
    </source>
</evidence>
<dbReference type="InterPro" id="IPR010059">
    <property type="entry name" value="Uridine_phosphorylase_euk"/>
</dbReference>
<comment type="pathway">
    <text evidence="5">Pyrimidine metabolism; UMP biosynthesis via salvage pathway; uracil from uridine (phosphorylase route): step 1/1.</text>
</comment>
<feature type="domain" description="Nucleoside phosphorylase" evidence="7">
    <location>
        <begin position="295"/>
        <end position="505"/>
    </location>
</feature>
<dbReference type="UniPathway" id="UPA00574">
    <property type="reaction ID" value="UER00633"/>
</dbReference>
<evidence type="ECO:0000256" key="2">
    <source>
        <dbReference type="ARBA" id="ARBA00022676"/>
    </source>
</evidence>
<dbReference type="Gene3D" id="3.40.50.1580">
    <property type="entry name" value="Nucleoside phosphorylase domain"/>
    <property type="match status" value="1"/>
</dbReference>
<dbReference type="InterPro" id="IPR018016">
    <property type="entry name" value="Nucleoside_phosphorylase_CS"/>
</dbReference>
<dbReference type="EC" id="2.4.2.3" evidence="5"/>
<dbReference type="Proteomes" id="UP000289886">
    <property type="component" value="Unassembled WGS sequence"/>
</dbReference>
<evidence type="ECO:0000256" key="4">
    <source>
        <dbReference type="PIRSR" id="PIRSR610059-50"/>
    </source>
</evidence>
<keyword evidence="6" id="KW-0812">Transmembrane</keyword>
<sequence length="517" mass="56465">MDIVICNTYEERNTGNSSGSSIESAMQNEANEAGVSFIGENRYPRYVPTCCCKSALLGCILAAVCFSSVALVRQYLKDLLLWVESLDSLVGALLCIVGLIVVSFPCGWGYILLNVAAGYLYGFVLGMGLVMVGVLIGTFIAHVVCKRLLTEWVLIKIESSEQLSAVIRVVEGGSGLKVVALARLTPIPFGLQNAVFSLTDVPLPNYLVASSVGLLPTQLLNSYLGTTLRTMEDVIAQQSVSGYFIFSFQHSLFQQRVTSIHMSNPHLNSMKEDILYHFDLGTVSHDLPAMFGDVKFVCVGGSPWRMKSFIQYIAGELGLGDPNADYPNICAGTDRYSMYKAGPVLSVSHGMGIPSIAIMLHELIKLLYHAKCTNVTVLRIGTSGGIGLEPGTVVITKQSVDALFKPQFELVILGKTVVRSTDLDEELAQQLLQCSKEIDEFKTVIGNTMCTTDFYEGQARLDGAFCSYTEKEKLSYLKDAYEAGVKNIEMESSVFAAMCKLSGIREINSSFYQVFLH</sequence>
<gene>
    <name evidence="9" type="ORF">EOD39_9584</name>
</gene>
<dbReference type="Pfam" id="PF01048">
    <property type="entry name" value="PNP_UDP_1"/>
    <property type="match status" value="1"/>
</dbReference>
<evidence type="ECO:0000259" key="7">
    <source>
        <dbReference type="Pfam" id="PF01048"/>
    </source>
</evidence>
<evidence type="ECO:0000256" key="1">
    <source>
        <dbReference type="ARBA" id="ARBA00010456"/>
    </source>
</evidence>
<feature type="domain" description="VTT" evidence="8">
    <location>
        <begin position="111"/>
        <end position="226"/>
    </location>
</feature>
<evidence type="ECO:0000256" key="6">
    <source>
        <dbReference type="SAM" id="Phobius"/>
    </source>
</evidence>